<dbReference type="AlphaFoldDB" id="A0AA94XTJ7"/>
<name>A0AA94XTJ7_9MICC</name>
<sequence>MGSAVDADLGTGDEEAFFAGQHVHNVYCPVGSAEALTQHCKVAAELEIARTATELFAQQCIESATVEIISDRTGISLRTSYRHTPIKEQSLSPLLQLGTKTWEQTLREKSTGALAERIDNALSTGLVISTHELDDSGTAMYPLHRMRAANPGIEVV</sequence>
<protein>
    <submittedName>
        <fullName evidence="1">TetR/AcrR family transcriptional regulator</fullName>
    </submittedName>
</protein>
<dbReference type="InterPro" id="IPR009057">
    <property type="entry name" value="Homeodomain-like_sf"/>
</dbReference>
<gene>
    <name evidence="1" type="ORF">NUH22_03135</name>
</gene>
<proteinExistence type="predicted"/>
<evidence type="ECO:0000313" key="2">
    <source>
        <dbReference type="Proteomes" id="UP001060018"/>
    </source>
</evidence>
<reference evidence="1" key="1">
    <citation type="journal article" date="2022" name="Pest Manag. Sci.">
        <title>Glutamicibacter halophytocola-mediated host fitness of potato tuber moth on Solanaceae crops.</title>
        <authorList>
            <person name="Wang W."/>
            <person name="Xiao G."/>
            <person name="Du G."/>
            <person name="Chang L."/>
            <person name="Yang Y."/>
            <person name="Ye J."/>
            <person name="Chen B."/>
        </authorList>
    </citation>
    <scope>NUCLEOTIDE SEQUENCE</scope>
    <source>
        <strain evidence="1">S2</strain>
    </source>
</reference>
<accession>A0AA94XTJ7</accession>
<dbReference type="EMBL" id="CP102487">
    <property type="protein sequence ID" value="UUX59640.1"/>
    <property type="molecule type" value="Genomic_DNA"/>
</dbReference>
<organism evidence="1 2">
    <name type="scientific">Glutamicibacter halophytocola</name>
    <dbReference type="NCBI Taxonomy" id="1933880"/>
    <lineage>
        <taxon>Bacteria</taxon>
        <taxon>Bacillati</taxon>
        <taxon>Actinomycetota</taxon>
        <taxon>Actinomycetes</taxon>
        <taxon>Micrococcales</taxon>
        <taxon>Micrococcaceae</taxon>
        <taxon>Glutamicibacter</taxon>
    </lineage>
</organism>
<dbReference type="SUPFAM" id="SSF46689">
    <property type="entry name" value="Homeodomain-like"/>
    <property type="match status" value="1"/>
</dbReference>
<dbReference type="RefSeq" id="WP_257745936.1">
    <property type="nucleotide sequence ID" value="NZ_CP102487.1"/>
</dbReference>
<evidence type="ECO:0000313" key="1">
    <source>
        <dbReference type="EMBL" id="UUX59640.1"/>
    </source>
</evidence>
<dbReference type="Proteomes" id="UP001060018">
    <property type="component" value="Chromosome"/>
</dbReference>
<dbReference type="Gene3D" id="1.10.357.10">
    <property type="entry name" value="Tetracycline Repressor, domain 2"/>
    <property type="match status" value="1"/>
</dbReference>